<dbReference type="AlphaFoldDB" id="A0A6M4IL03"/>
<evidence type="ECO:0000313" key="4">
    <source>
        <dbReference type="EMBL" id="QJR34745.1"/>
    </source>
</evidence>
<evidence type="ECO:0000259" key="3">
    <source>
        <dbReference type="PROSITE" id="PS50011"/>
    </source>
</evidence>
<organism evidence="4 5">
    <name type="scientific">Gemmatimonas groenlandica</name>
    <dbReference type="NCBI Taxonomy" id="2732249"/>
    <lineage>
        <taxon>Bacteria</taxon>
        <taxon>Pseudomonadati</taxon>
        <taxon>Gemmatimonadota</taxon>
        <taxon>Gemmatimonadia</taxon>
        <taxon>Gemmatimonadales</taxon>
        <taxon>Gemmatimonadaceae</taxon>
        <taxon>Gemmatimonas</taxon>
    </lineage>
</organism>
<dbReference type="InterPro" id="IPR011009">
    <property type="entry name" value="Kinase-like_dom_sf"/>
</dbReference>
<feature type="transmembrane region" description="Helical" evidence="2">
    <location>
        <begin position="442"/>
        <end position="464"/>
    </location>
</feature>
<reference evidence="4 5" key="1">
    <citation type="submission" date="2020-05" db="EMBL/GenBank/DDBJ databases">
        <title>Complete genome sequence of Gemmatimonas greenlandica TET16.</title>
        <authorList>
            <person name="Zeng Y."/>
        </authorList>
    </citation>
    <scope>NUCLEOTIDE SEQUENCE [LARGE SCALE GENOMIC DNA]</scope>
    <source>
        <strain evidence="4 5">TET16</strain>
    </source>
</reference>
<evidence type="ECO:0000256" key="2">
    <source>
        <dbReference type="SAM" id="Phobius"/>
    </source>
</evidence>
<feature type="domain" description="Protein kinase" evidence="3">
    <location>
        <begin position="117"/>
        <end position="476"/>
    </location>
</feature>
<dbReference type="PROSITE" id="PS50011">
    <property type="entry name" value="PROTEIN_KINASE_DOM"/>
    <property type="match status" value="1"/>
</dbReference>
<dbReference type="KEGG" id="ggr:HKW67_04050"/>
<keyword evidence="4" id="KW-0808">Transferase</keyword>
<dbReference type="InterPro" id="IPR004147">
    <property type="entry name" value="ABC1_dom"/>
</dbReference>
<dbReference type="PANTHER" id="PTHR10566:SF113">
    <property type="entry name" value="PROTEIN ACTIVITY OF BC1 COMPLEX KINASE 7, CHLOROPLASTIC"/>
    <property type="match status" value="1"/>
</dbReference>
<proteinExistence type="inferred from homology"/>
<dbReference type="Proteomes" id="UP000500938">
    <property type="component" value="Chromosome"/>
</dbReference>
<keyword evidence="2" id="KW-1133">Transmembrane helix</keyword>
<name>A0A6M4IL03_9BACT</name>
<keyword evidence="5" id="KW-1185">Reference proteome</keyword>
<dbReference type="EMBL" id="CP053085">
    <property type="protein sequence ID" value="QJR34745.1"/>
    <property type="molecule type" value="Genomic_DNA"/>
</dbReference>
<evidence type="ECO:0000256" key="1">
    <source>
        <dbReference type="ARBA" id="ARBA00009670"/>
    </source>
</evidence>
<protein>
    <submittedName>
        <fullName evidence="4">AarF/ABC1/UbiB kinase family protein</fullName>
    </submittedName>
</protein>
<dbReference type="Gene3D" id="1.10.510.10">
    <property type="entry name" value="Transferase(Phosphotransferase) domain 1"/>
    <property type="match status" value="1"/>
</dbReference>
<dbReference type="PANTHER" id="PTHR10566">
    <property type="entry name" value="CHAPERONE-ACTIVITY OF BC1 COMPLEX CABC1 -RELATED"/>
    <property type="match status" value="1"/>
</dbReference>
<dbReference type="SUPFAM" id="SSF56112">
    <property type="entry name" value="Protein kinase-like (PK-like)"/>
    <property type="match status" value="1"/>
</dbReference>
<sequence length="476" mass="53777">MPWRDLPRLVVILWRLVPLVVSFFRDRRRWVRWGGPVARTPAFHERRARRMVHEIAVLGPAFVKLAQIFATRADLVPEPYLAALGTLTDRVPPVPWTQIRAALQHAWQADPDRIVDHLDPEPLAAGSLGQVHRARYQGRDVVVKVLRPNVEAVVVRDVRLARAIVNAVYARFPHHHVLGFRVVLDEFDLHVREEMDFEREAMQCMRMRERFSDEPRLRIPRVETALTRRDVLVLEFMEGTRIDALDAQIARGLVSPTALVETLIESYARMMLRDGVFHADPHPGNLLVDAQGRIVLLDFGMVIDVGVPVRKALFDTIIAAIRRDPDATTDGFFALGMVAPGTERETMRELVRVLLDIAYQDGAMEDRARAIADRVMRELFNWPIVLPGELVYFARTAALIEGVGSRYDRNFNSIKVASPVVLKLRRELLAVLLGDNGTREPIITIAATLGALAGGASAVIGRAWRRLQRDNPPSVR</sequence>
<dbReference type="GO" id="GO:0005524">
    <property type="term" value="F:ATP binding"/>
    <property type="evidence" value="ECO:0007669"/>
    <property type="project" value="InterPro"/>
</dbReference>
<dbReference type="GO" id="GO:0004672">
    <property type="term" value="F:protein kinase activity"/>
    <property type="evidence" value="ECO:0007669"/>
    <property type="project" value="InterPro"/>
</dbReference>
<keyword evidence="2" id="KW-0812">Transmembrane</keyword>
<dbReference type="InterPro" id="IPR050154">
    <property type="entry name" value="UbiB_kinase"/>
</dbReference>
<dbReference type="InterPro" id="IPR000719">
    <property type="entry name" value="Prot_kinase_dom"/>
</dbReference>
<evidence type="ECO:0000313" key="5">
    <source>
        <dbReference type="Proteomes" id="UP000500938"/>
    </source>
</evidence>
<comment type="similarity">
    <text evidence="1">Belongs to the protein kinase superfamily. ADCK protein kinase family.</text>
</comment>
<keyword evidence="4" id="KW-0418">Kinase</keyword>
<accession>A0A6M4IL03</accession>
<dbReference type="CDD" id="cd05121">
    <property type="entry name" value="ABC1_ADCK3-like"/>
    <property type="match status" value="1"/>
</dbReference>
<gene>
    <name evidence="4" type="ORF">HKW67_04050</name>
</gene>
<dbReference type="RefSeq" id="WP_171224173.1">
    <property type="nucleotide sequence ID" value="NZ_CP053085.1"/>
</dbReference>
<keyword evidence="2" id="KW-0472">Membrane</keyword>
<dbReference type="Pfam" id="PF03109">
    <property type="entry name" value="ABC1"/>
    <property type="match status" value="1"/>
</dbReference>